<protein>
    <submittedName>
        <fullName evidence="1">Uncharacterized protein</fullName>
    </submittedName>
</protein>
<accession>A0ACB9JDS0</accession>
<dbReference type="EMBL" id="CM042021">
    <property type="protein sequence ID" value="KAI3818316.1"/>
    <property type="molecule type" value="Genomic_DNA"/>
</dbReference>
<comment type="caution">
    <text evidence="1">The sequence shown here is derived from an EMBL/GenBank/DDBJ whole genome shotgun (WGS) entry which is preliminary data.</text>
</comment>
<sequence>MGNNKLHINIARFSNENANIPIDSREFKRQPIEPKESRTRVDMNIPTSFGRKSFKDALVKDYAQQIDDRCIVIPSTVDAFSEIHGKALVGRVKDFTTLRTLNCLLRDVGCSGLDIQCIGDAGKVIVTKETGKTPTGEEEQPQQPAEGSSQKQGADNVSSEVAGYGGFDLNANPVSTSIVSETQEKEIREEVNITEHSSDERVSNCMEMEQDIQDTIEVGNLLGVDLLNHLNEVRKVIIDEESTDPEDTAFYAQLTRQILLLVDEDDETHANGGINGAPEFGRRSYFGWLEGGRSLEVPGWMERLWANNGGGTGVFIPRDVAAGKPRRKRHHKSRKNKNGGGKHSSA</sequence>
<reference evidence="1 2" key="2">
    <citation type="journal article" date="2022" name="Mol. Ecol. Resour.">
        <title>The genomes of chicory, endive, great burdock and yacon provide insights into Asteraceae paleo-polyploidization history and plant inulin production.</title>
        <authorList>
            <person name="Fan W."/>
            <person name="Wang S."/>
            <person name="Wang H."/>
            <person name="Wang A."/>
            <person name="Jiang F."/>
            <person name="Liu H."/>
            <person name="Zhao H."/>
            <person name="Xu D."/>
            <person name="Zhang Y."/>
        </authorList>
    </citation>
    <scope>NUCLEOTIDE SEQUENCE [LARGE SCALE GENOMIC DNA]</scope>
    <source>
        <strain evidence="2">cv. Yunnan</strain>
        <tissue evidence="1">Leaves</tissue>
    </source>
</reference>
<dbReference type="Proteomes" id="UP001056120">
    <property type="component" value="Linkage Group LG04"/>
</dbReference>
<proteinExistence type="predicted"/>
<organism evidence="1 2">
    <name type="scientific">Smallanthus sonchifolius</name>
    <dbReference type="NCBI Taxonomy" id="185202"/>
    <lineage>
        <taxon>Eukaryota</taxon>
        <taxon>Viridiplantae</taxon>
        <taxon>Streptophyta</taxon>
        <taxon>Embryophyta</taxon>
        <taxon>Tracheophyta</taxon>
        <taxon>Spermatophyta</taxon>
        <taxon>Magnoliopsida</taxon>
        <taxon>eudicotyledons</taxon>
        <taxon>Gunneridae</taxon>
        <taxon>Pentapetalae</taxon>
        <taxon>asterids</taxon>
        <taxon>campanulids</taxon>
        <taxon>Asterales</taxon>
        <taxon>Asteraceae</taxon>
        <taxon>Asteroideae</taxon>
        <taxon>Heliantheae alliance</taxon>
        <taxon>Millerieae</taxon>
        <taxon>Smallanthus</taxon>
    </lineage>
</organism>
<evidence type="ECO:0000313" key="1">
    <source>
        <dbReference type="EMBL" id="KAI3818316.1"/>
    </source>
</evidence>
<reference evidence="2" key="1">
    <citation type="journal article" date="2022" name="Mol. Ecol. Resour.">
        <title>The genomes of chicory, endive, great burdock and yacon provide insights into Asteraceae palaeo-polyploidization history and plant inulin production.</title>
        <authorList>
            <person name="Fan W."/>
            <person name="Wang S."/>
            <person name="Wang H."/>
            <person name="Wang A."/>
            <person name="Jiang F."/>
            <person name="Liu H."/>
            <person name="Zhao H."/>
            <person name="Xu D."/>
            <person name="Zhang Y."/>
        </authorList>
    </citation>
    <scope>NUCLEOTIDE SEQUENCE [LARGE SCALE GENOMIC DNA]</scope>
    <source>
        <strain evidence="2">cv. Yunnan</strain>
    </source>
</reference>
<name>A0ACB9JDS0_9ASTR</name>
<keyword evidence="2" id="KW-1185">Reference proteome</keyword>
<gene>
    <name evidence="1" type="ORF">L1987_12120</name>
</gene>
<evidence type="ECO:0000313" key="2">
    <source>
        <dbReference type="Proteomes" id="UP001056120"/>
    </source>
</evidence>